<dbReference type="PRINTS" id="PR00344">
    <property type="entry name" value="BCTRLSENSOR"/>
</dbReference>
<dbReference type="SUPFAM" id="SSF55785">
    <property type="entry name" value="PYP-like sensor domain (PAS domain)"/>
    <property type="match status" value="1"/>
</dbReference>
<dbReference type="InterPro" id="IPR003594">
    <property type="entry name" value="HATPase_dom"/>
</dbReference>
<dbReference type="InterPro" id="IPR013767">
    <property type="entry name" value="PAS_fold"/>
</dbReference>
<dbReference type="EC" id="2.7.13.3" evidence="2"/>
<dbReference type="PROSITE" id="PS50109">
    <property type="entry name" value="HIS_KIN"/>
    <property type="match status" value="1"/>
</dbReference>
<dbReference type="Gene3D" id="3.30.565.10">
    <property type="entry name" value="Histidine kinase-like ATPase, C-terminal domain"/>
    <property type="match status" value="1"/>
</dbReference>
<evidence type="ECO:0000256" key="8">
    <source>
        <dbReference type="ARBA" id="ARBA00023012"/>
    </source>
</evidence>
<dbReference type="EMBL" id="JBHSTE010000005">
    <property type="protein sequence ID" value="MFC6334202.1"/>
    <property type="molecule type" value="Genomic_DNA"/>
</dbReference>
<dbReference type="GO" id="GO:0005524">
    <property type="term" value="F:ATP binding"/>
    <property type="evidence" value="ECO:0007669"/>
    <property type="project" value="UniProtKB-KW"/>
</dbReference>
<evidence type="ECO:0000256" key="1">
    <source>
        <dbReference type="ARBA" id="ARBA00000085"/>
    </source>
</evidence>
<evidence type="ECO:0000256" key="4">
    <source>
        <dbReference type="ARBA" id="ARBA00022679"/>
    </source>
</evidence>
<dbReference type="Proteomes" id="UP001596233">
    <property type="component" value="Unassembled WGS sequence"/>
</dbReference>
<protein>
    <recommendedName>
        <fullName evidence="2">histidine kinase</fullName>
        <ecNumber evidence="2">2.7.13.3</ecNumber>
    </recommendedName>
</protein>
<dbReference type="InterPro" id="IPR003661">
    <property type="entry name" value="HisK_dim/P_dom"/>
</dbReference>
<keyword evidence="4" id="KW-0808">Transferase</keyword>
<evidence type="ECO:0000256" key="5">
    <source>
        <dbReference type="ARBA" id="ARBA00022741"/>
    </source>
</evidence>
<name>A0ABW1V8U3_9BACL</name>
<dbReference type="InterPro" id="IPR036890">
    <property type="entry name" value="HATPase_C_sf"/>
</dbReference>
<keyword evidence="6" id="KW-0418">Kinase</keyword>
<gene>
    <name evidence="11" type="ORF">ACFP56_16355</name>
</gene>
<dbReference type="NCBIfam" id="TIGR00229">
    <property type="entry name" value="sensory_box"/>
    <property type="match status" value="1"/>
</dbReference>
<dbReference type="Pfam" id="PF00512">
    <property type="entry name" value="HisKA"/>
    <property type="match status" value="1"/>
</dbReference>
<dbReference type="CDD" id="cd00082">
    <property type="entry name" value="HisKA"/>
    <property type="match status" value="1"/>
</dbReference>
<evidence type="ECO:0000256" key="7">
    <source>
        <dbReference type="ARBA" id="ARBA00022840"/>
    </source>
</evidence>
<evidence type="ECO:0000259" key="9">
    <source>
        <dbReference type="PROSITE" id="PS50109"/>
    </source>
</evidence>
<evidence type="ECO:0000313" key="12">
    <source>
        <dbReference type="Proteomes" id="UP001596233"/>
    </source>
</evidence>
<comment type="caution">
    <text evidence="11">The sequence shown here is derived from an EMBL/GenBank/DDBJ whole genome shotgun (WGS) entry which is preliminary data.</text>
</comment>
<dbReference type="InterPro" id="IPR000014">
    <property type="entry name" value="PAS"/>
</dbReference>
<dbReference type="SUPFAM" id="SSF47384">
    <property type="entry name" value="Homodimeric domain of signal transducing histidine kinase"/>
    <property type="match status" value="1"/>
</dbReference>
<dbReference type="SMART" id="SM00388">
    <property type="entry name" value="HisKA"/>
    <property type="match status" value="1"/>
</dbReference>
<evidence type="ECO:0000313" key="11">
    <source>
        <dbReference type="EMBL" id="MFC6334202.1"/>
    </source>
</evidence>
<dbReference type="InterPro" id="IPR036097">
    <property type="entry name" value="HisK_dim/P_sf"/>
</dbReference>
<evidence type="ECO:0000259" key="10">
    <source>
        <dbReference type="PROSITE" id="PS50112"/>
    </source>
</evidence>
<organism evidence="11 12">
    <name type="scientific">Paenibacillus septentrionalis</name>
    <dbReference type="NCBI Taxonomy" id="429342"/>
    <lineage>
        <taxon>Bacteria</taxon>
        <taxon>Bacillati</taxon>
        <taxon>Bacillota</taxon>
        <taxon>Bacilli</taxon>
        <taxon>Bacillales</taxon>
        <taxon>Paenibacillaceae</taxon>
        <taxon>Paenibacillus</taxon>
    </lineage>
</organism>
<comment type="catalytic activity">
    <reaction evidence="1">
        <text>ATP + protein L-histidine = ADP + protein N-phospho-L-histidine.</text>
        <dbReference type="EC" id="2.7.13.3"/>
    </reaction>
</comment>
<dbReference type="PANTHER" id="PTHR43065:SF10">
    <property type="entry name" value="PEROXIDE STRESS-ACTIVATED HISTIDINE KINASE MAK3"/>
    <property type="match status" value="1"/>
</dbReference>
<dbReference type="InterPro" id="IPR001610">
    <property type="entry name" value="PAC"/>
</dbReference>
<feature type="domain" description="PAS" evidence="10">
    <location>
        <begin position="26"/>
        <end position="71"/>
    </location>
</feature>
<accession>A0ABW1V8U3</accession>
<dbReference type="SUPFAM" id="SSF55874">
    <property type="entry name" value="ATPase domain of HSP90 chaperone/DNA topoisomerase II/histidine kinase"/>
    <property type="match status" value="1"/>
</dbReference>
<dbReference type="SMART" id="SM00086">
    <property type="entry name" value="PAC"/>
    <property type="match status" value="1"/>
</dbReference>
<dbReference type="SMART" id="SM00091">
    <property type="entry name" value="PAS"/>
    <property type="match status" value="1"/>
</dbReference>
<evidence type="ECO:0000256" key="2">
    <source>
        <dbReference type="ARBA" id="ARBA00012438"/>
    </source>
</evidence>
<keyword evidence="8" id="KW-0902">Two-component regulatory system</keyword>
<sequence>MITNNSNQNVDSQSEINRLNHINQLILDSVAEGIYGIDLNAKVIFWNKAAERLTGFTLNEFEKNNLHELIHHTNPQGEHVPIHHCPVYYALNNGESLFIKDDIFWNKDGSSFPVEYTVKPMLEDGKHVGSVITFRDMTEKLQTDQLILEWEKLSAVGQLAAGIAHEIRNPITSLKGFLKLMHRSGRVKDEYVSIMDSEFERIETIIQELLTFSKPTVTQYSQEDICEIIDQVITLMEPHALLKGTVISANITSRPLKIRCIKNQIKQVLINLIKNAIEAIDRPDGRIQINVHSRSNEIGIEVVDNGPGISNEVLKELGTPFYSTKEKGTGLGLVVTKNIIRNNHQGTLHIESREGIGTTFTVILPQRFNK</sequence>
<dbReference type="SMART" id="SM00387">
    <property type="entry name" value="HATPase_c"/>
    <property type="match status" value="1"/>
</dbReference>
<dbReference type="Gene3D" id="1.10.287.130">
    <property type="match status" value="1"/>
</dbReference>
<keyword evidence="7 11" id="KW-0067">ATP-binding</keyword>
<dbReference type="Pfam" id="PF02518">
    <property type="entry name" value="HATPase_c"/>
    <property type="match status" value="1"/>
</dbReference>
<dbReference type="InterPro" id="IPR004358">
    <property type="entry name" value="Sig_transdc_His_kin-like_C"/>
</dbReference>
<keyword evidence="12" id="KW-1185">Reference proteome</keyword>
<dbReference type="PANTHER" id="PTHR43065">
    <property type="entry name" value="SENSOR HISTIDINE KINASE"/>
    <property type="match status" value="1"/>
</dbReference>
<dbReference type="PROSITE" id="PS50112">
    <property type="entry name" value="PAS"/>
    <property type="match status" value="1"/>
</dbReference>
<reference evidence="12" key="1">
    <citation type="journal article" date="2019" name="Int. J. Syst. Evol. Microbiol.">
        <title>The Global Catalogue of Microorganisms (GCM) 10K type strain sequencing project: providing services to taxonomists for standard genome sequencing and annotation.</title>
        <authorList>
            <consortium name="The Broad Institute Genomics Platform"/>
            <consortium name="The Broad Institute Genome Sequencing Center for Infectious Disease"/>
            <person name="Wu L."/>
            <person name="Ma J."/>
        </authorList>
    </citation>
    <scope>NUCLEOTIDE SEQUENCE [LARGE SCALE GENOMIC DNA]</scope>
    <source>
        <strain evidence="12">PCU 280</strain>
    </source>
</reference>
<feature type="domain" description="Histidine kinase" evidence="9">
    <location>
        <begin position="162"/>
        <end position="368"/>
    </location>
</feature>
<evidence type="ECO:0000256" key="3">
    <source>
        <dbReference type="ARBA" id="ARBA00022553"/>
    </source>
</evidence>
<keyword evidence="5" id="KW-0547">Nucleotide-binding</keyword>
<evidence type="ECO:0000256" key="6">
    <source>
        <dbReference type="ARBA" id="ARBA00022777"/>
    </source>
</evidence>
<dbReference type="Gene3D" id="3.30.450.20">
    <property type="entry name" value="PAS domain"/>
    <property type="match status" value="1"/>
</dbReference>
<keyword evidence="3" id="KW-0597">Phosphoprotein</keyword>
<dbReference type="InterPro" id="IPR035965">
    <property type="entry name" value="PAS-like_dom_sf"/>
</dbReference>
<dbReference type="Pfam" id="PF00989">
    <property type="entry name" value="PAS"/>
    <property type="match status" value="1"/>
</dbReference>
<dbReference type="CDD" id="cd00130">
    <property type="entry name" value="PAS"/>
    <property type="match status" value="1"/>
</dbReference>
<dbReference type="InterPro" id="IPR005467">
    <property type="entry name" value="His_kinase_dom"/>
</dbReference>
<dbReference type="RefSeq" id="WP_379236470.1">
    <property type="nucleotide sequence ID" value="NZ_JBHSTE010000005.1"/>
</dbReference>
<proteinExistence type="predicted"/>